<dbReference type="CDD" id="cd00586">
    <property type="entry name" value="4HBT"/>
    <property type="match status" value="1"/>
</dbReference>
<gene>
    <name evidence="3" type="ORF">JoomaDRAFT_1019</name>
</gene>
<evidence type="ECO:0000313" key="3">
    <source>
        <dbReference type="EMBL" id="EIJ38040.1"/>
    </source>
</evidence>
<protein>
    <submittedName>
        <fullName evidence="3">Putative thioesterase</fullName>
    </submittedName>
</protein>
<dbReference type="eggNOG" id="COG0824">
    <property type="taxonomic scope" value="Bacteria"/>
</dbReference>
<accession>I3C347</accession>
<sequence length="160" mass="18846">MYTKEFEIRWNDLDANRHLANKAYIEFAAHTRMSYLIEKGFDQRLLGKLNIGPVVFYEHIYYFKEVFSGKPVTVSLELKGMSEDGMFFEFHHNYYDYKGRNVAHCEIMGAWIDLGSRKLIGLPEEAAHLFEKVDRAEDFRVLTKEDTRKHAKMPVDLKSE</sequence>
<dbReference type="RefSeq" id="WP_008611136.1">
    <property type="nucleotide sequence ID" value="NZ_JH651379.1"/>
</dbReference>
<dbReference type="PANTHER" id="PTHR31793">
    <property type="entry name" value="4-HYDROXYBENZOYL-COA THIOESTERASE FAMILY MEMBER"/>
    <property type="match status" value="1"/>
</dbReference>
<comment type="similarity">
    <text evidence="1">Belongs to the 4-hydroxybenzoyl-CoA thioesterase family.</text>
</comment>
<evidence type="ECO:0000256" key="2">
    <source>
        <dbReference type="ARBA" id="ARBA00022801"/>
    </source>
</evidence>
<dbReference type="InterPro" id="IPR050563">
    <property type="entry name" value="4-hydroxybenzoyl-CoA_TE"/>
</dbReference>
<dbReference type="Pfam" id="PF13279">
    <property type="entry name" value="4HBT_2"/>
    <property type="match status" value="1"/>
</dbReference>
<proteinExistence type="inferred from homology"/>
<dbReference type="Proteomes" id="UP000004690">
    <property type="component" value="Unassembled WGS sequence"/>
</dbReference>
<evidence type="ECO:0000256" key="1">
    <source>
        <dbReference type="ARBA" id="ARBA00005953"/>
    </source>
</evidence>
<keyword evidence="2" id="KW-0378">Hydrolase</keyword>
<dbReference type="InterPro" id="IPR029069">
    <property type="entry name" value="HotDog_dom_sf"/>
</dbReference>
<dbReference type="PANTHER" id="PTHR31793:SF27">
    <property type="entry name" value="NOVEL THIOESTERASE SUPERFAMILY DOMAIN AND SAPOSIN A-TYPE DOMAIN CONTAINING PROTEIN (0610012H03RIK)"/>
    <property type="match status" value="1"/>
</dbReference>
<dbReference type="STRING" id="926559.JoomaDRAFT_1019"/>
<reference evidence="3 4" key="1">
    <citation type="submission" date="2012-02" db="EMBL/GenBank/DDBJ databases">
        <title>Improved High-Quality Draft genome of Joostella marina DSM 19592.</title>
        <authorList>
            <consortium name="US DOE Joint Genome Institute (JGI-PGF)"/>
            <person name="Lucas S."/>
            <person name="Copeland A."/>
            <person name="Lapidus A."/>
            <person name="Bruce D."/>
            <person name="Goodwin L."/>
            <person name="Pitluck S."/>
            <person name="Peters L."/>
            <person name="Chertkov O."/>
            <person name="Ovchinnikova G."/>
            <person name="Kyrpides N."/>
            <person name="Mavromatis K."/>
            <person name="Detter J.C."/>
            <person name="Han C."/>
            <person name="Land M."/>
            <person name="Hauser L."/>
            <person name="Markowitz V."/>
            <person name="Cheng J.-F."/>
            <person name="Hugenholtz P."/>
            <person name="Woyke T."/>
            <person name="Wu D."/>
            <person name="Tindall B."/>
            <person name="Brambilla E."/>
            <person name="Klenk H.-P."/>
            <person name="Eisen J.A."/>
        </authorList>
    </citation>
    <scope>NUCLEOTIDE SEQUENCE [LARGE SCALE GENOMIC DNA]</scope>
    <source>
        <strain evidence="3 4">DSM 19592</strain>
    </source>
</reference>
<dbReference type="GO" id="GO:0047617">
    <property type="term" value="F:fatty acyl-CoA hydrolase activity"/>
    <property type="evidence" value="ECO:0007669"/>
    <property type="project" value="TreeGrafter"/>
</dbReference>
<name>I3C347_9FLAO</name>
<dbReference type="Gene3D" id="3.10.129.10">
    <property type="entry name" value="Hotdog Thioesterase"/>
    <property type="match status" value="1"/>
</dbReference>
<evidence type="ECO:0000313" key="4">
    <source>
        <dbReference type="Proteomes" id="UP000004690"/>
    </source>
</evidence>
<dbReference type="AlphaFoldDB" id="I3C347"/>
<dbReference type="SUPFAM" id="SSF54637">
    <property type="entry name" value="Thioesterase/thiol ester dehydrase-isomerase"/>
    <property type="match status" value="1"/>
</dbReference>
<dbReference type="OrthoDB" id="760345at2"/>
<dbReference type="HOGENOM" id="CLU_101141_4_0_10"/>
<organism evidence="3 4">
    <name type="scientific">Galbibacter orientalis DSM 19592</name>
    <dbReference type="NCBI Taxonomy" id="926559"/>
    <lineage>
        <taxon>Bacteria</taxon>
        <taxon>Pseudomonadati</taxon>
        <taxon>Bacteroidota</taxon>
        <taxon>Flavobacteriia</taxon>
        <taxon>Flavobacteriales</taxon>
        <taxon>Flavobacteriaceae</taxon>
        <taxon>Galbibacter</taxon>
    </lineage>
</organism>
<keyword evidence="4" id="KW-1185">Reference proteome</keyword>
<dbReference type="EMBL" id="JH651379">
    <property type="protein sequence ID" value="EIJ38040.1"/>
    <property type="molecule type" value="Genomic_DNA"/>
</dbReference>